<evidence type="ECO:0000256" key="1">
    <source>
        <dbReference type="SAM" id="Phobius"/>
    </source>
</evidence>
<keyword evidence="1" id="KW-0812">Transmembrane</keyword>
<protein>
    <recommendedName>
        <fullName evidence="2">DUF5658 domain-containing protein</fullName>
    </recommendedName>
</protein>
<dbReference type="Proteomes" id="UP000011519">
    <property type="component" value="Unassembled WGS sequence"/>
</dbReference>
<dbReference type="EMBL" id="AOIM01000039">
    <property type="protein sequence ID" value="ELY88239.1"/>
    <property type="molecule type" value="Genomic_DNA"/>
</dbReference>
<accession>L9ZPE9</accession>
<organism evidence="3 4">
    <name type="scientific">Natrialba hulunbeirensis JCM 10989</name>
    <dbReference type="NCBI Taxonomy" id="1227493"/>
    <lineage>
        <taxon>Archaea</taxon>
        <taxon>Methanobacteriati</taxon>
        <taxon>Methanobacteriota</taxon>
        <taxon>Stenosarchaea group</taxon>
        <taxon>Halobacteria</taxon>
        <taxon>Halobacteriales</taxon>
        <taxon>Natrialbaceae</taxon>
        <taxon>Natrialba</taxon>
    </lineage>
</organism>
<keyword evidence="1" id="KW-0472">Membrane</keyword>
<proteinExistence type="predicted"/>
<feature type="domain" description="DUF5658" evidence="2">
    <location>
        <begin position="28"/>
        <end position="113"/>
    </location>
</feature>
<feature type="transmembrane region" description="Helical" evidence="1">
    <location>
        <begin position="61"/>
        <end position="85"/>
    </location>
</feature>
<evidence type="ECO:0000313" key="3">
    <source>
        <dbReference type="EMBL" id="ELY88239.1"/>
    </source>
</evidence>
<evidence type="ECO:0000259" key="2">
    <source>
        <dbReference type="Pfam" id="PF18902"/>
    </source>
</evidence>
<evidence type="ECO:0000313" key="4">
    <source>
        <dbReference type="Proteomes" id="UP000011519"/>
    </source>
</evidence>
<sequence>MQSDAVYSVPRLTVTVTTSDLDRLLWVLVAVSLVGDVVTTFLGLHLGLTESNPIARSAIDGYGLVGMLVLKAAAVGVGLCCRPLLPRVYQPIVPAGLALPWLIASGINVYMISTVL</sequence>
<dbReference type="PATRIC" id="fig|1227493.4.peg.3223"/>
<dbReference type="RefSeq" id="WP_006654352.1">
    <property type="nucleotide sequence ID" value="NZ_AOIM01000039.1"/>
</dbReference>
<dbReference type="Pfam" id="PF18902">
    <property type="entry name" value="DUF5658"/>
    <property type="match status" value="1"/>
</dbReference>
<gene>
    <name evidence="3" type="ORF">C483_16041</name>
</gene>
<feature type="transmembrane region" description="Helical" evidence="1">
    <location>
        <begin position="91"/>
        <end position="112"/>
    </location>
</feature>
<dbReference type="OrthoDB" id="306403at2157"/>
<dbReference type="AlphaFoldDB" id="L9ZPE9"/>
<name>L9ZPE9_9EURY</name>
<comment type="caution">
    <text evidence="3">The sequence shown here is derived from an EMBL/GenBank/DDBJ whole genome shotgun (WGS) entry which is preliminary data.</text>
</comment>
<reference evidence="3 4" key="1">
    <citation type="journal article" date="2014" name="PLoS Genet.">
        <title>Phylogenetically driven sequencing of extremely halophilic archaea reveals strategies for static and dynamic osmo-response.</title>
        <authorList>
            <person name="Becker E.A."/>
            <person name="Seitzer P.M."/>
            <person name="Tritt A."/>
            <person name="Larsen D."/>
            <person name="Krusor M."/>
            <person name="Yao A.I."/>
            <person name="Wu D."/>
            <person name="Madern D."/>
            <person name="Eisen J.A."/>
            <person name="Darling A.E."/>
            <person name="Facciotti M.T."/>
        </authorList>
    </citation>
    <scope>NUCLEOTIDE SEQUENCE [LARGE SCALE GENOMIC DNA]</scope>
    <source>
        <strain evidence="3 4">JCM 10989</strain>
    </source>
</reference>
<keyword evidence="1" id="KW-1133">Transmembrane helix</keyword>
<keyword evidence="4" id="KW-1185">Reference proteome</keyword>
<feature type="transmembrane region" description="Helical" evidence="1">
    <location>
        <begin position="24"/>
        <end position="49"/>
    </location>
</feature>
<dbReference type="InterPro" id="IPR043717">
    <property type="entry name" value="DUF5658"/>
</dbReference>